<comment type="caution">
    <text evidence="2">The sequence shown here is derived from an EMBL/GenBank/DDBJ whole genome shotgun (WGS) entry which is preliminary data.</text>
</comment>
<evidence type="ECO:0000313" key="2">
    <source>
        <dbReference type="EMBL" id="KAK8758631.1"/>
    </source>
</evidence>
<sequence length="247" mass="27773">MEYLAITDRICAIPDSNSQSKFLYAFLELPHGSFIYAGPILELAHAIKQEPLSHTDSSEGCVSDGGDSLNNGSDTEFIPDTADQEYRDQLDAVNLRTWSPNGLFPKLSSFLQPLLHGAPMSAKEHEALSCRLREEIIQFLNDHELIRSKNRTTNRWAYCALGRSLAVRYPCMAWVRAKPGTKMQKGKNKKNCWSVFIRRLSVCRKVQKWRMRQKLQDANTALTTPAASTTPTIPPTLSSETASIKQE</sequence>
<proteinExistence type="predicted"/>
<feature type="region of interest" description="Disordered" evidence="1">
    <location>
        <begin position="54"/>
        <end position="78"/>
    </location>
</feature>
<protein>
    <submittedName>
        <fullName evidence="2">Uncharacterized protein</fullName>
    </submittedName>
</protein>
<dbReference type="EMBL" id="JARKHS020033910">
    <property type="protein sequence ID" value="KAK8758631.1"/>
    <property type="molecule type" value="Genomic_DNA"/>
</dbReference>
<accession>A0AAQ4D841</accession>
<feature type="compositionally biased region" description="Low complexity" evidence="1">
    <location>
        <begin position="220"/>
        <end position="239"/>
    </location>
</feature>
<reference evidence="2 3" key="1">
    <citation type="journal article" date="2023" name="Arcadia Sci">
        <title>De novo assembly of a long-read Amblyomma americanum tick genome.</title>
        <authorList>
            <person name="Chou S."/>
            <person name="Poskanzer K.E."/>
            <person name="Rollins M."/>
            <person name="Thuy-Boun P.S."/>
        </authorList>
    </citation>
    <scope>NUCLEOTIDE SEQUENCE [LARGE SCALE GENOMIC DNA]</scope>
    <source>
        <strain evidence="2">F_SG_1</strain>
        <tissue evidence="2">Salivary glands</tissue>
    </source>
</reference>
<gene>
    <name evidence="2" type="ORF">V5799_003737</name>
</gene>
<name>A0AAQ4D841_AMBAM</name>
<evidence type="ECO:0000256" key="1">
    <source>
        <dbReference type="SAM" id="MobiDB-lite"/>
    </source>
</evidence>
<dbReference type="AlphaFoldDB" id="A0AAQ4D841"/>
<feature type="region of interest" description="Disordered" evidence="1">
    <location>
        <begin position="220"/>
        <end position="247"/>
    </location>
</feature>
<dbReference type="Proteomes" id="UP001321473">
    <property type="component" value="Unassembled WGS sequence"/>
</dbReference>
<evidence type="ECO:0000313" key="3">
    <source>
        <dbReference type="Proteomes" id="UP001321473"/>
    </source>
</evidence>
<organism evidence="2 3">
    <name type="scientific">Amblyomma americanum</name>
    <name type="common">Lone star tick</name>
    <dbReference type="NCBI Taxonomy" id="6943"/>
    <lineage>
        <taxon>Eukaryota</taxon>
        <taxon>Metazoa</taxon>
        <taxon>Ecdysozoa</taxon>
        <taxon>Arthropoda</taxon>
        <taxon>Chelicerata</taxon>
        <taxon>Arachnida</taxon>
        <taxon>Acari</taxon>
        <taxon>Parasitiformes</taxon>
        <taxon>Ixodida</taxon>
        <taxon>Ixodoidea</taxon>
        <taxon>Ixodidae</taxon>
        <taxon>Amblyomminae</taxon>
        <taxon>Amblyomma</taxon>
    </lineage>
</organism>
<keyword evidence="3" id="KW-1185">Reference proteome</keyword>